<protein>
    <submittedName>
        <fullName evidence="1">Uncharacterized protein</fullName>
    </submittedName>
</protein>
<organism evidence="1 2">
    <name type="scientific">Perkinsus olseni</name>
    <name type="common">Perkinsus atlanticus</name>
    <dbReference type="NCBI Taxonomy" id="32597"/>
    <lineage>
        <taxon>Eukaryota</taxon>
        <taxon>Sar</taxon>
        <taxon>Alveolata</taxon>
        <taxon>Perkinsozoa</taxon>
        <taxon>Perkinsea</taxon>
        <taxon>Perkinsida</taxon>
        <taxon>Perkinsidae</taxon>
        <taxon>Perkinsus</taxon>
    </lineage>
</organism>
<reference evidence="1 2" key="1">
    <citation type="submission" date="2020-04" db="EMBL/GenBank/DDBJ databases">
        <title>Perkinsus olseni comparative genomics.</title>
        <authorList>
            <person name="Bogema D.R."/>
        </authorList>
    </citation>
    <scope>NUCLEOTIDE SEQUENCE [LARGE SCALE GENOMIC DNA]</scope>
    <source>
        <strain evidence="1 2">ATCC PRA-207</strain>
    </source>
</reference>
<gene>
    <name evidence="1" type="ORF">FOZ63_003130</name>
</gene>
<accession>A0A7J6QYY3</accession>
<keyword evidence="2" id="KW-1185">Reference proteome</keyword>
<dbReference type="Proteomes" id="UP000553632">
    <property type="component" value="Unassembled WGS sequence"/>
</dbReference>
<feature type="non-terminal residue" evidence="1">
    <location>
        <position position="1"/>
    </location>
</feature>
<evidence type="ECO:0000313" key="2">
    <source>
        <dbReference type="Proteomes" id="UP000553632"/>
    </source>
</evidence>
<evidence type="ECO:0000313" key="1">
    <source>
        <dbReference type="EMBL" id="KAF4713331.1"/>
    </source>
</evidence>
<sequence>MANGGWSRQRQLPEEQLKARLIEEIECDADTVRQMIGYWNRCCMSHKRVSRDELGLCCLPSLLTNGDLIEAHAVRDPSAGCLHGEEIPYLVKAKPCFEYLSSNDQKSVVETMLAMARNGVTVEDAPDGREGPAVGPLTLDAVPDELMSLIDACIGLERVDDELEDHVVNIDADEFRRGCPEGVTDCPSSCPGKMAFPPLEIAELKTKLGWMRVSVDPDCLTGL</sequence>
<name>A0A7J6QYY3_PEROL</name>
<proteinExistence type="predicted"/>
<dbReference type="AlphaFoldDB" id="A0A7J6QYY3"/>
<dbReference type="EMBL" id="JABANO010029570">
    <property type="protein sequence ID" value="KAF4713331.1"/>
    <property type="molecule type" value="Genomic_DNA"/>
</dbReference>
<comment type="caution">
    <text evidence="1">The sequence shown here is derived from an EMBL/GenBank/DDBJ whole genome shotgun (WGS) entry which is preliminary data.</text>
</comment>